<evidence type="ECO:0000313" key="2">
    <source>
        <dbReference type="EMBL" id="KGM01024.1"/>
    </source>
</evidence>
<feature type="region of interest" description="Disordered" evidence="1">
    <location>
        <begin position="291"/>
        <end position="310"/>
    </location>
</feature>
<dbReference type="PROSITE" id="PS51318">
    <property type="entry name" value="TAT"/>
    <property type="match status" value="1"/>
</dbReference>
<reference evidence="2 3" key="1">
    <citation type="submission" date="2013-10" db="EMBL/GenBank/DDBJ databases">
        <authorList>
            <person name="Wang G."/>
            <person name="Zhuang W."/>
        </authorList>
    </citation>
    <scope>NUCLEOTIDE SEQUENCE [LARGE SCALE GENOMIC DNA]</scope>
    <source>
        <strain evidence="2 3">DSM 20118</strain>
    </source>
</reference>
<organism evidence="2 3">
    <name type="scientific">Cellulomonas cellasea DSM 20118</name>
    <dbReference type="NCBI Taxonomy" id="1408250"/>
    <lineage>
        <taxon>Bacteria</taxon>
        <taxon>Bacillati</taxon>
        <taxon>Actinomycetota</taxon>
        <taxon>Actinomycetes</taxon>
        <taxon>Micrococcales</taxon>
        <taxon>Cellulomonadaceae</taxon>
        <taxon>Cellulomonas</taxon>
    </lineage>
</organism>
<dbReference type="EMBL" id="AXNT01000140">
    <property type="protein sequence ID" value="KGM01024.1"/>
    <property type="molecule type" value="Genomic_DNA"/>
</dbReference>
<feature type="region of interest" description="Disordered" evidence="1">
    <location>
        <begin position="1"/>
        <end position="28"/>
    </location>
</feature>
<dbReference type="AlphaFoldDB" id="A0A0A0B5E2"/>
<dbReference type="STRING" id="1408250.Q760_04375"/>
<dbReference type="Proteomes" id="UP000029833">
    <property type="component" value="Unassembled WGS sequence"/>
</dbReference>
<gene>
    <name evidence="2" type="ORF">Q760_04375</name>
</gene>
<comment type="caution">
    <text evidence="2">The sequence shown here is derived from an EMBL/GenBank/DDBJ whole genome shotgun (WGS) entry which is preliminary data.</text>
</comment>
<dbReference type="InterPro" id="IPR006311">
    <property type="entry name" value="TAT_signal"/>
</dbReference>
<evidence type="ECO:0000256" key="1">
    <source>
        <dbReference type="SAM" id="MobiDB-lite"/>
    </source>
</evidence>
<sequence>MWRTGGATVVTAPRDGDAMSTDDTTTQDVSRRRLLRMGGFAVAGAAAATALGSAPASAAAGDPVLAGRATDAGTAGTRLTTASTEPTLSLANSAGAHLRLEPSDPAGWTPQVGEIKNTAAGPLIGLDRDGTGVEQGYLVTNLDLQDLVSYLPMIYAPAPKRVLDTRHAVRRVSIVAQTPGAVDSLGRLVAGGVIDVALDSATGDLDVASVFLNVTVTGPVGAGHITLFPYGVARPTTSTLNYVTNQTVANSAVTAVGLFEGRPTLRVFSPTTTHVIIDVTAVYGSFPVTSADGSTTAQSPLLPDLRTSGT</sequence>
<protein>
    <submittedName>
        <fullName evidence="2">Uncharacterized protein</fullName>
    </submittedName>
</protein>
<keyword evidence="3" id="KW-1185">Reference proteome</keyword>
<accession>A0A0A0B5E2</accession>
<evidence type="ECO:0000313" key="3">
    <source>
        <dbReference type="Proteomes" id="UP000029833"/>
    </source>
</evidence>
<proteinExistence type="predicted"/>
<name>A0A0A0B5E2_9CELL</name>